<protein>
    <submittedName>
        <fullName evidence="1">Membrane protein</fullName>
    </submittedName>
</protein>
<dbReference type="Proteomes" id="UP001565447">
    <property type="component" value="Unassembled WGS sequence"/>
</dbReference>
<comment type="caution">
    <text evidence="1">The sequence shown here is derived from an EMBL/GenBank/DDBJ whole genome shotgun (WGS) entry which is preliminary data.</text>
</comment>
<evidence type="ECO:0000313" key="2">
    <source>
        <dbReference type="Proteomes" id="UP001565447"/>
    </source>
</evidence>
<keyword evidence="2" id="KW-1185">Reference proteome</keyword>
<dbReference type="EMBL" id="JBGCBD010000002">
    <property type="protein sequence ID" value="MEY9815751.1"/>
    <property type="molecule type" value="Genomic_DNA"/>
</dbReference>
<accession>A0ACC6UWJ6</accession>
<name>A0ACC6UWJ6_STRAO</name>
<reference evidence="1" key="1">
    <citation type="submission" date="2024-07" db="EMBL/GenBank/DDBJ databases">
        <title>Genome sequencing of plant associated microbes to promote plant fitness in Sorghum bicolor and Oryza sativa.</title>
        <authorList>
            <person name="Coleman-Derr D."/>
        </authorList>
    </citation>
    <scope>NUCLEOTIDE SEQUENCE</scope>
    <source>
        <strain evidence="1">SAI-173</strain>
    </source>
</reference>
<organism evidence="1 2">
    <name type="scientific">Streptomyces albogriseolus</name>
    <dbReference type="NCBI Taxonomy" id="1887"/>
    <lineage>
        <taxon>Bacteria</taxon>
        <taxon>Bacillati</taxon>
        <taxon>Actinomycetota</taxon>
        <taxon>Actinomycetes</taxon>
        <taxon>Kitasatosporales</taxon>
        <taxon>Streptomycetaceae</taxon>
        <taxon>Streptomyces</taxon>
        <taxon>Streptomyces albogriseolus group</taxon>
    </lineage>
</organism>
<evidence type="ECO:0000313" key="1">
    <source>
        <dbReference type="EMBL" id="MEY9815751.1"/>
    </source>
</evidence>
<proteinExistence type="predicted"/>
<sequence>MRKPTTEGGPDRLVALSDGVFAIAITLLVLDIQVPHGLDSEEFHEALGDVLPNLGAYAISLAVLAGFWRDHRAIFHRVRLVDADVIRLTVLGLGLAALLPFPTALVSEYGDERTAVVIYAAAVASLGAVHLALAVVVARRPWLHGDAEPLRNEFLYAVDLAATVAVFVVSIPLAPCWWGRPPRGRGWHWCRSRCGWGGRSTRRRPGESTARHAGASTVTHARSRADRTIASSTVAPRTASARVAPYGTPSATDRRKRYASITFRSS</sequence>
<gene>
    <name evidence="1" type="ORF">RKD21_006008</name>
</gene>